<feature type="transmembrane region" description="Helical" evidence="8">
    <location>
        <begin position="12"/>
        <end position="39"/>
    </location>
</feature>
<evidence type="ECO:0000256" key="1">
    <source>
        <dbReference type="ARBA" id="ARBA00004651"/>
    </source>
</evidence>
<feature type="transmembrane region" description="Helical" evidence="8">
    <location>
        <begin position="108"/>
        <end position="131"/>
    </location>
</feature>
<dbReference type="PANTHER" id="PTHR42929:SF1">
    <property type="entry name" value="INNER MEMBRANE ABC TRANSPORTER PERMEASE PROTEIN YDCU-RELATED"/>
    <property type="match status" value="1"/>
</dbReference>
<dbReference type="SUPFAM" id="SSF161098">
    <property type="entry name" value="MetI-like"/>
    <property type="match status" value="1"/>
</dbReference>
<evidence type="ECO:0000313" key="11">
    <source>
        <dbReference type="Proteomes" id="UP000217549"/>
    </source>
</evidence>
<keyword evidence="11" id="KW-1185">Reference proteome</keyword>
<comment type="subcellular location">
    <subcellularLocation>
        <location evidence="1 8">Cell membrane</location>
        <topology evidence="1 8">Multi-pass membrane protein</topology>
    </subcellularLocation>
</comment>
<evidence type="ECO:0000256" key="7">
    <source>
        <dbReference type="ARBA" id="ARBA00023136"/>
    </source>
</evidence>
<dbReference type="CDD" id="cd06261">
    <property type="entry name" value="TM_PBP2"/>
    <property type="match status" value="1"/>
</dbReference>
<accession>A0A285PR32</accession>
<feature type="transmembrane region" description="Helical" evidence="8">
    <location>
        <begin position="255"/>
        <end position="273"/>
    </location>
</feature>
<dbReference type="AlphaFoldDB" id="A0A285PR32"/>
<dbReference type="Proteomes" id="UP000217549">
    <property type="component" value="Chromosome I"/>
</dbReference>
<evidence type="ECO:0000259" key="9">
    <source>
        <dbReference type="PROSITE" id="PS50928"/>
    </source>
</evidence>
<evidence type="ECO:0000256" key="3">
    <source>
        <dbReference type="ARBA" id="ARBA00022448"/>
    </source>
</evidence>
<evidence type="ECO:0000256" key="5">
    <source>
        <dbReference type="ARBA" id="ARBA00022692"/>
    </source>
</evidence>
<evidence type="ECO:0000256" key="6">
    <source>
        <dbReference type="ARBA" id="ARBA00022989"/>
    </source>
</evidence>
<dbReference type="Gene3D" id="1.10.3720.10">
    <property type="entry name" value="MetI-like"/>
    <property type="match status" value="1"/>
</dbReference>
<keyword evidence="6 8" id="KW-1133">Transmembrane helix</keyword>
<protein>
    <submittedName>
        <fullName evidence="10">Binding-protein-dependent transport system inner membrane component</fullName>
    </submittedName>
</protein>
<gene>
    <name evidence="10" type="ORF">EHLA_1345</name>
</gene>
<evidence type="ECO:0000256" key="4">
    <source>
        <dbReference type="ARBA" id="ARBA00022475"/>
    </source>
</evidence>
<name>A0A285PR32_9FIRM</name>
<dbReference type="Pfam" id="PF00528">
    <property type="entry name" value="BPD_transp_1"/>
    <property type="match status" value="1"/>
</dbReference>
<dbReference type="InterPro" id="IPR000515">
    <property type="entry name" value="MetI-like"/>
</dbReference>
<evidence type="ECO:0000256" key="2">
    <source>
        <dbReference type="ARBA" id="ARBA00007069"/>
    </source>
</evidence>
<feature type="transmembrane region" description="Helical" evidence="8">
    <location>
        <begin position="76"/>
        <end position="96"/>
    </location>
</feature>
<keyword evidence="5 8" id="KW-0812">Transmembrane</keyword>
<reference evidence="11" key="1">
    <citation type="submission" date="2017-09" db="EMBL/GenBank/DDBJ databases">
        <authorList>
            <person name="Shetty A S."/>
        </authorList>
    </citation>
    <scope>NUCLEOTIDE SEQUENCE [LARGE SCALE GENOMIC DNA]</scope>
</reference>
<feature type="transmembrane region" description="Helical" evidence="8">
    <location>
        <begin position="211"/>
        <end position="229"/>
    </location>
</feature>
<evidence type="ECO:0000313" key="10">
    <source>
        <dbReference type="EMBL" id="SOB72064.1"/>
    </source>
</evidence>
<dbReference type="PANTHER" id="PTHR42929">
    <property type="entry name" value="INNER MEMBRANE ABC TRANSPORTER PERMEASE PROTEIN YDCU-RELATED-RELATED"/>
    <property type="match status" value="1"/>
</dbReference>
<dbReference type="GO" id="GO:0005886">
    <property type="term" value="C:plasma membrane"/>
    <property type="evidence" value="ECO:0007669"/>
    <property type="project" value="UniProtKB-SubCell"/>
</dbReference>
<keyword evidence="4" id="KW-1003">Cell membrane</keyword>
<dbReference type="RefSeq" id="WP_096239924.1">
    <property type="nucleotide sequence ID" value="NZ_LT907978.1"/>
</dbReference>
<proteinExistence type="inferred from homology"/>
<dbReference type="KEGG" id="ehl:EHLA_1345"/>
<sequence>MKKREHKSLSAVLAKYCMIGPITLWMYLLVAIPFLYIIAISFMHKGTYGGVVAGFTLQNYKDILNPLYLQTFAKSIGMSIIVTLICLIIAYPFTYFVSQKTEIQKTIFMSMIMIPFCVSMIIRLFSWVNILRTDGVINNFFSTFGIGPFKLVYNQTGALIGLIYMLLPFMILPLYSSIEKLDASLLEAAQDLGAKPVISFLKVTLPLTKPGIFAGCVMVFIPSMGLYFITDLMGGSKTLVIGNLIKNQFITARNWPLGAAMSVILMLITLLMLQMYRKAGGSMDDLSGM</sequence>
<evidence type="ECO:0000256" key="8">
    <source>
        <dbReference type="RuleBase" id="RU363032"/>
    </source>
</evidence>
<dbReference type="GO" id="GO:0055085">
    <property type="term" value="P:transmembrane transport"/>
    <property type="evidence" value="ECO:0007669"/>
    <property type="project" value="InterPro"/>
</dbReference>
<feature type="transmembrane region" description="Helical" evidence="8">
    <location>
        <begin position="151"/>
        <end position="175"/>
    </location>
</feature>
<dbReference type="InterPro" id="IPR035906">
    <property type="entry name" value="MetI-like_sf"/>
</dbReference>
<keyword evidence="7 8" id="KW-0472">Membrane</keyword>
<comment type="similarity">
    <text evidence="2">Belongs to the binding-protein-dependent transport system permease family. CysTW subfamily.</text>
</comment>
<dbReference type="EMBL" id="LT907978">
    <property type="protein sequence ID" value="SOB72064.1"/>
    <property type="molecule type" value="Genomic_DNA"/>
</dbReference>
<dbReference type="PROSITE" id="PS50928">
    <property type="entry name" value="ABC_TM1"/>
    <property type="match status" value="1"/>
</dbReference>
<organism evidence="10 11">
    <name type="scientific">Anaerobutyricum hallii</name>
    <dbReference type="NCBI Taxonomy" id="39488"/>
    <lineage>
        <taxon>Bacteria</taxon>
        <taxon>Bacillati</taxon>
        <taxon>Bacillota</taxon>
        <taxon>Clostridia</taxon>
        <taxon>Lachnospirales</taxon>
        <taxon>Lachnospiraceae</taxon>
        <taxon>Anaerobutyricum</taxon>
    </lineage>
</organism>
<keyword evidence="3 8" id="KW-0813">Transport</keyword>
<feature type="domain" description="ABC transmembrane type-1" evidence="9">
    <location>
        <begin position="72"/>
        <end position="276"/>
    </location>
</feature>